<dbReference type="InterPro" id="IPR009057">
    <property type="entry name" value="Homeodomain-like_sf"/>
</dbReference>
<feature type="domain" description="SANT" evidence="2">
    <location>
        <begin position="1168"/>
        <end position="1219"/>
    </location>
</feature>
<sequence length="1552" mass="181857">MNEQDSDPSNKDSSITPYCSDVIYSELDDESNFATTSSSFESTKTYNNDIINPENFPLYHSTSLNRQIDGINQFTLNSSKILNLNNESLNNIKKQEFLNKSVSYEDNNEFSTTTPNNRLSDSSEYENKSYRNNLSLTRLSSNHLCATPVTKKSNNSYSDHSSLSSIRFNSSSLISLPYGYNNNNFTKIRSYDINYPTQFRKKIKFGDVKNEFKTVRNNFGSHEFSSQYAITYDTESPSPIKSKYISNGKNGFKKSLYNLIVHNEYSSNPYKRRYQSVVNERRRLFPINETLSEVFEQISLPERLYKRQRRDKVKIEETESEQKVSSTDEESLDENQLVKEDTQLQCYKLPSLHVEYMNYINQLSKSNLNIETDMINELKNILNYVITTRQHFFEAIYNQDYKSNFELYKFNIDHLKKINLSIQNILTTINNDLISLYYSKGLLKSDYSTRSNETYNQYIDFSYGIKRLKRLFKNDLYNVLKFSSDENHEDSSADTDTFVLCTSPSITFYNGYKCIQGQCLTSNYLNENTVISECDSSSGCYIWNDNEIFDGPRMAKIGSWTSDNTLSYELMMQNRRKQLNSTIEFIKDVCKVAIAEIRIPKPEWSEFTEYTCLNGYCCKNCCTCVKQTDQNLMYTSHVQHNPLEDKNINFSVETKLATVDLLKNVLGSCSCYCKCNSDHSHVMDRAINEVNTHENLSNESISWYEVETNNLNYDSVENKYTNENIVQERFILRIKLDSLPLSIKNKVPFTCKLDINYNNETDEYNNETAENNGNPKFNNEYGIRESDSMKGTLMIDELKFKTKQLNEFKFINDFTFWDAIEIIKKEQKQLNLNLKNNEKLLKSNKCFDALEIDTSNVPTESIELNTESFSFDGKRDSYVEIALYLPYVPSTILPWEFEWLNPMEILSLEESEDNSISNSNKRISSEYNVVPSSIKNVFKFMNSWIVRRNYLISNERDLYEQFKVYWHEKINKFNKKQIDIFSWGVLPVRALDLPYEFIPLPAGYNRNDISYPYTNQGTTSPFNVQGYGIGDINFKRTKFSQLDHKGEPEINESMKMGSRQRSSQPARRKQTEELIVNKPSECDVGTRSNAYLVPFFSNLTGPSVKWTHSLMDSLKEPMENIHDFKSLPIYKAMKCPELSFYKLDNLIVYDRRNVLSNQQLAEDELNYRISQVWTKSEIKIFTEKYLMHPKNFSKIAQFLENKKVSDCIDFYYRFKYRLKLKNKLHELKVRNKGKFDMTKNLRREACILDSLENMLEDCNSDFVNEFNSRNKLPYNSVSDYMLRSGCVDSTKEYDIQYTQHFDPTREVDEEYQHTLDNIAEGYFLPKKYLSMTTRKSVQFPAYDASNDSSSETKKGCFVFDYKGGKDNKELDIESDLAKSMIVSINSESFFNNRYRGQKKVTLSNVDKILYPFNDQRYLNDPLSPNALAINSRYNENILQINGMKNGQHLNDIELHPKSTDQTPKYQGMVTRKKVLNNIKYAYDSPRTIRHTHKSKMKKKHAKWTLEEKERYKEAFRAYGKDWNKLYHAMAPYGKSMDQVKNFYHKNNFKRRF</sequence>
<dbReference type="EMBL" id="UIVT01000004">
    <property type="protein sequence ID" value="SVP94440.1"/>
    <property type="molecule type" value="Genomic_DNA"/>
</dbReference>
<dbReference type="Gene3D" id="1.10.10.60">
    <property type="entry name" value="Homeodomain-like"/>
    <property type="match status" value="1"/>
</dbReference>
<gene>
    <name evidence="3" type="ORF">TAT_000344600</name>
    <name evidence="4" type="ORF">TAV_000344400</name>
</gene>
<dbReference type="GO" id="GO:0005654">
    <property type="term" value="C:nucleoplasm"/>
    <property type="evidence" value="ECO:0007669"/>
    <property type="project" value="UniProtKB-ARBA"/>
</dbReference>
<feature type="domain" description="SANT" evidence="2">
    <location>
        <begin position="1502"/>
        <end position="1552"/>
    </location>
</feature>
<protein>
    <recommendedName>
        <fullName evidence="2">SANT domain-containing protein</fullName>
    </recommendedName>
</protein>
<dbReference type="PANTHER" id="PTHR13992:SF39">
    <property type="entry name" value="SMRTER, ISOFORM G"/>
    <property type="match status" value="1"/>
</dbReference>
<proteinExistence type="predicted"/>
<evidence type="ECO:0000259" key="2">
    <source>
        <dbReference type="PROSITE" id="PS51293"/>
    </source>
</evidence>
<feature type="region of interest" description="Disordered" evidence="1">
    <location>
        <begin position="1046"/>
        <end position="1072"/>
    </location>
</feature>
<dbReference type="CDD" id="cd00167">
    <property type="entry name" value="SANT"/>
    <property type="match status" value="2"/>
</dbReference>
<dbReference type="SMART" id="SM00717">
    <property type="entry name" value="SANT"/>
    <property type="match status" value="2"/>
</dbReference>
<accession>A0A3B0N3L2</accession>
<dbReference type="GO" id="GO:0006357">
    <property type="term" value="P:regulation of transcription by RNA polymerase II"/>
    <property type="evidence" value="ECO:0007669"/>
    <property type="project" value="TreeGrafter"/>
</dbReference>
<dbReference type="PANTHER" id="PTHR13992">
    <property type="entry name" value="NUCLEAR RECEPTOR CO-REPRESSOR RELATED NCOR"/>
    <property type="match status" value="1"/>
</dbReference>
<dbReference type="InterPro" id="IPR001005">
    <property type="entry name" value="SANT/Myb"/>
</dbReference>
<name>A0A3B0N3L2_THEAN</name>
<evidence type="ECO:0000313" key="3">
    <source>
        <dbReference type="EMBL" id="SVP94440.1"/>
    </source>
</evidence>
<feature type="compositionally biased region" description="Polar residues" evidence="1">
    <location>
        <begin position="106"/>
        <end position="122"/>
    </location>
</feature>
<dbReference type="InterPro" id="IPR051571">
    <property type="entry name" value="N-CoR_corepressor"/>
</dbReference>
<feature type="region of interest" description="Disordered" evidence="1">
    <location>
        <begin position="309"/>
        <end position="335"/>
    </location>
</feature>
<dbReference type="Gene3D" id="1.20.58.1880">
    <property type="match status" value="1"/>
</dbReference>
<dbReference type="SUPFAM" id="SSF46689">
    <property type="entry name" value="Homeodomain-like"/>
    <property type="match status" value="2"/>
</dbReference>
<feature type="region of interest" description="Disordered" evidence="1">
    <location>
        <begin position="106"/>
        <end position="126"/>
    </location>
</feature>
<dbReference type="PROSITE" id="PS51293">
    <property type="entry name" value="SANT"/>
    <property type="match status" value="2"/>
</dbReference>
<feature type="compositionally biased region" description="Basic and acidic residues" evidence="1">
    <location>
        <begin position="313"/>
        <end position="322"/>
    </location>
</feature>
<dbReference type="GO" id="GO:0000785">
    <property type="term" value="C:chromatin"/>
    <property type="evidence" value="ECO:0007669"/>
    <property type="project" value="TreeGrafter"/>
</dbReference>
<dbReference type="EMBL" id="UIVS01000004">
    <property type="protein sequence ID" value="SVP95284.1"/>
    <property type="molecule type" value="Genomic_DNA"/>
</dbReference>
<dbReference type="InterPro" id="IPR017884">
    <property type="entry name" value="SANT_dom"/>
</dbReference>
<reference evidence="3" key="1">
    <citation type="submission" date="2018-07" db="EMBL/GenBank/DDBJ databases">
        <authorList>
            <person name="Quirk P.G."/>
            <person name="Krulwich T.A."/>
        </authorList>
    </citation>
    <scope>NUCLEOTIDE SEQUENCE</scope>
    <source>
        <strain evidence="3">Anand</strain>
    </source>
</reference>
<evidence type="ECO:0000313" key="4">
    <source>
        <dbReference type="EMBL" id="SVP95284.1"/>
    </source>
</evidence>
<dbReference type="Pfam" id="PF00249">
    <property type="entry name" value="Myb_DNA-binding"/>
    <property type="match status" value="2"/>
</dbReference>
<organism evidence="3">
    <name type="scientific">Theileria annulata</name>
    <dbReference type="NCBI Taxonomy" id="5874"/>
    <lineage>
        <taxon>Eukaryota</taxon>
        <taxon>Sar</taxon>
        <taxon>Alveolata</taxon>
        <taxon>Apicomplexa</taxon>
        <taxon>Aconoidasida</taxon>
        <taxon>Piroplasmida</taxon>
        <taxon>Theileriidae</taxon>
        <taxon>Theileria</taxon>
    </lineage>
</organism>
<dbReference type="GO" id="GO:0032991">
    <property type="term" value="C:protein-containing complex"/>
    <property type="evidence" value="ECO:0007669"/>
    <property type="project" value="UniProtKB-ARBA"/>
</dbReference>
<dbReference type="VEuPathDB" id="PiroplasmaDB:TA08790"/>
<evidence type="ECO:0000256" key="1">
    <source>
        <dbReference type="SAM" id="MobiDB-lite"/>
    </source>
</evidence>